<dbReference type="AlphaFoldDB" id="A0A8S3AAS8"/>
<feature type="non-terminal residue" evidence="3">
    <location>
        <position position="1"/>
    </location>
</feature>
<name>A0A8S3AAS8_9BILA</name>
<evidence type="ECO:0000256" key="1">
    <source>
        <dbReference type="ARBA" id="ARBA00005336"/>
    </source>
</evidence>
<dbReference type="PANTHER" id="PTHR42721:SF3">
    <property type="entry name" value="BETA-D-XYLOSIDASE 5-RELATED"/>
    <property type="match status" value="1"/>
</dbReference>
<dbReference type="GO" id="GO:0046556">
    <property type="term" value="F:alpha-L-arabinofuranosidase activity"/>
    <property type="evidence" value="ECO:0007669"/>
    <property type="project" value="TreeGrafter"/>
</dbReference>
<accession>A0A8S3AAS8</accession>
<feature type="non-terminal residue" evidence="3">
    <location>
        <position position="64"/>
    </location>
</feature>
<keyword evidence="2" id="KW-0378">Hydrolase</keyword>
<sequence>DQWNGTDRFHFNALVSNQDLVETYLPPFETCIRDVRVASIMCSFNAINGVPACANKFLIDTIAR</sequence>
<dbReference type="GO" id="GO:0045493">
    <property type="term" value="P:xylan catabolic process"/>
    <property type="evidence" value="ECO:0007669"/>
    <property type="project" value="InterPro"/>
</dbReference>
<reference evidence="3" key="1">
    <citation type="submission" date="2021-02" db="EMBL/GenBank/DDBJ databases">
        <authorList>
            <person name="Nowell W R."/>
        </authorList>
    </citation>
    <scope>NUCLEOTIDE SEQUENCE</scope>
</reference>
<gene>
    <name evidence="3" type="ORF">GIL414_LOCUS42593</name>
</gene>
<dbReference type="PANTHER" id="PTHR42721">
    <property type="entry name" value="SUGAR HYDROLASE-RELATED"/>
    <property type="match status" value="1"/>
</dbReference>
<evidence type="ECO:0000313" key="4">
    <source>
        <dbReference type="Proteomes" id="UP000681720"/>
    </source>
</evidence>
<evidence type="ECO:0000313" key="3">
    <source>
        <dbReference type="EMBL" id="CAF4689096.1"/>
    </source>
</evidence>
<dbReference type="Gene3D" id="3.20.20.300">
    <property type="entry name" value="Glycoside hydrolase, family 3, N-terminal domain"/>
    <property type="match status" value="1"/>
</dbReference>
<proteinExistence type="inferred from homology"/>
<dbReference type="EMBL" id="CAJOBJ010123781">
    <property type="protein sequence ID" value="CAF4689096.1"/>
    <property type="molecule type" value="Genomic_DNA"/>
</dbReference>
<dbReference type="InterPro" id="IPR036962">
    <property type="entry name" value="Glyco_hydro_3_N_sf"/>
</dbReference>
<comment type="caution">
    <text evidence="3">The sequence shown here is derived from an EMBL/GenBank/DDBJ whole genome shotgun (WGS) entry which is preliminary data.</text>
</comment>
<dbReference type="GO" id="GO:0009044">
    <property type="term" value="F:xylan 1,4-beta-xylosidase activity"/>
    <property type="evidence" value="ECO:0007669"/>
    <property type="project" value="InterPro"/>
</dbReference>
<dbReference type="Proteomes" id="UP000681720">
    <property type="component" value="Unassembled WGS sequence"/>
</dbReference>
<dbReference type="GO" id="GO:0031222">
    <property type="term" value="P:arabinan catabolic process"/>
    <property type="evidence" value="ECO:0007669"/>
    <property type="project" value="TreeGrafter"/>
</dbReference>
<dbReference type="InterPro" id="IPR017853">
    <property type="entry name" value="GH"/>
</dbReference>
<evidence type="ECO:0000256" key="2">
    <source>
        <dbReference type="ARBA" id="ARBA00022801"/>
    </source>
</evidence>
<dbReference type="SUPFAM" id="SSF51445">
    <property type="entry name" value="(Trans)glycosidases"/>
    <property type="match status" value="1"/>
</dbReference>
<dbReference type="InterPro" id="IPR044993">
    <property type="entry name" value="BXL"/>
</dbReference>
<comment type="similarity">
    <text evidence="1">Belongs to the glycosyl hydrolase 3 family.</text>
</comment>
<protein>
    <submittedName>
        <fullName evidence="3">Uncharacterized protein</fullName>
    </submittedName>
</protein>
<organism evidence="3 4">
    <name type="scientific">Rotaria magnacalcarata</name>
    <dbReference type="NCBI Taxonomy" id="392030"/>
    <lineage>
        <taxon>Eukaryota</taxon>
        <taxon>Metazoa</taxon>
        <taxon>Spiralia</taxon>
        <taxon>Gnathifera</taxon>
        <taxon>Rotifera</taxon>
        <taxon>Eurotatoria</taxon>
        <taxon>Bdelloidea</taxon>
        <taxon>Philodinida</taxon>
        <taxon>Philodinidae</taxon>
        <taxon>Rotaria</taxon>
    </lineage>
</organism>